<protein>
    <submittedName>
        <fullName evidence="1">Uncharacterized protein</fullName>
    </submittedName>
</protein>
<name>A0A2T3Z0T9_TRIA4</name>
<sequence>MLDIVVRCTIATDEARSLCGEGPGTRSLVGRGATTFMHAVIRDSSKHNHHAAGLTACIISNSIYPTLAMLSTQPKFQSECLDQGASLFFTRLPREMRDLVYQQYLAVDAIADGVSTNQPEDLFLNEDQPYEGDSDDMPLEATCQKILSEMRSVRRLREVAMTFYSPWNFRLQLAVKGRLDWACVQKIRLQLRDEDRFNLRGAEFTKKALLRTRELKILYVDCSSFNEASSRAIGPNIIISSADPSSQDDEDEADPELFAKSQWIETLLADCGTQLERLEMVVLKGKGRYPTFWPQQIRQFVNDNVEVLELD</sequence>
<dbReference type="AlphaFoldDB" id="A0A2T3Z0T9"/>
<dbReference type="EMBL" id="KZ679266">
    <property type="protein sequence ID" value="PTB38407.1"/>
    <property type="molecule type" value="Genomic_DNA"/>
</dbReference>
<dbReference type="Proteomes" id="UP000240493">
    <property type="component" value="Unassembled WGS sequence"/>
</dbReference>
<proteinExistence type="predicted"/>
<gene>
    <name evidence="1" type="ORF">M441DRAFT_91963</name>
</gene>
<evidence type="ECO:0000313" key="1">
    <source>
        <dbReference type="EMBL" id="PTB38407.1"/>
    </source>
</evidence>
<reference evidence="1 2" key="1">
    <citation type="submission" date="2016-07" db="EMBL/GenBank/DDBJ databases">
        <title>Multiple horizontal gene transfer events from other fungi enriched the ability of initially mycotrophic Trichoderma (Ascomycota) to feed on dead plant biomass.</title>
        <authorList>
            <consortium name="DOE Joint Genome Institute"/>
            <person name="Aerts A."/>
            <person name="Atanasova L."/>
            <person name="Chenthamara K."/>
            <person name="Zhang J."/>
            <person name="Grujic M."/>
            <person name="Henrissat B."/>
            <person name="Kuo A."/>
            <person name="Salamov A."/>
            <person name="Lipzen A."/>
            <person name="Labutti K."/>
            <person name="Barry K."/>
            <person name="Miao Y."/>
            <person name="Rahimi M.J."/>
            <person name="Shen Q."/>
            <person name="Grigoriev I.V."/>
            <person name="Kubicek C.P."/>
            <person name="Druzhinina I.S."/>
        </authorList>
    </citation>
    <scope>NUCLEOTIDE SEQUENCE [LARGE SCALE GENOMIC DNA]</scope>
    <source>
        <strain evidence="1 2">CBS 433.97</strain>
    </source>
</reference>
<dbReference type="OrthoDB" id="62952at2759"/>
<evidence type="ECO:0000313" key="2">
    <source>
        <dbReference type="Proteomes" id="UP000240493"/>
    </source>
</evidence>
<keyword evidence="2" id="KW-1185">Reference proteome</keyword>
<organism evidence="1 2">
    <name type="scientific">Trichoderma asperellum (strain ATCC 204424 / CBS 433.97 / NBRC 101777)</name>
    <dbReference type="NCBI Taxonomy" id="1042311"/>
    <lineage>
        <taxon>Eukaryota</taxon>
        <taxon>Fungi</taxon>
        <taxon>Dikarya</taxon>
        <taxon>Ascomycota</taxon>
        <taxon>Pezizomycotina</taxon>
        <taxon>Sordariomycetes</taxon>
        <taxon>Hypocreomycetidae</taxon>
        <taxon>Hypocreales</taxon>
        <taxon>Hypocreaceae</taxon>
        <taxon>Trichoderma</taxon>
    </lineage>
</organism>
<accession>A0A2T3Z0T9</accession>